<evidence type="ECO:0000256" key="5">
    <source>
        <dbReference type="ARBA" id="ARBA00022989"/>
    </source>
</evidence>
<feature type="domain" description="Laminin G" evidence="12">
    <location>
        <begin position="1"/>
        <end position="184"/>
    </location>
</feature>
<keyword evidence="4" id="KW-0677">Repeat</keyword>
<keyword evidence="8" id="KW-1015">Disulfide bond</keyword>
<accession>A0A0V1MA81</accession>
<feature type="repeat" description="CSPG" evidence="9">
    <location>
        <begin position="1613"/>
        <end position="1704"/>
    </location>
</feature>
<dbReference type="OrthoDB" id="5831138at2759"/>
<dbReference type="Pfam" id="PF02210">
    <property type="entry name" value="Laminin_G_2"/>
    <property type="match status" value="1"/>
</dbReference>
<comment type="caution">
    <text evidence="13">The sequence shown here is derived from an EMBL/GenBank/DDBJ whole genome shotgun (WGS) entry which is preliminary data.</text>
</comment>
<feature type="disulfide bond" evidence="8">
    <location>
        <begin position="157"/>
        <end position="184"/>
    </location>
</feature>
<feature type="repeat" description="CSPG" evidence="9">
    <location>
        <begin position="891"/>
        <end position="991"/>
    </location>
</feature>
<evidence type="ECO:0000256" key="1">
    <source>
        <dbReference type="ARBA" id="ARBA00004141"/>
    </source>
</evidence>
<evidence type="ECO:0000256" key="10">
    <source>
        <dbReference type="SAM" id="MobiDB-lite"/>
    </source>
</evidence>
<feature type="compositionally biased region" description="Polar residues" evidence="10">
    <location>
        <begin position="2295"/>
        <end position="2314"/>
    </location>
</feature>
<feature type="transmembrane region" description="Helical" evidence="11">
    <location>
        <begin position="2668"/>
        <end position="2692"/>
    </location>
</feature>
<dbReference type="InterPro" id="IPR013320">
    <property type="entry name" value="ConA-like_dom_sf"/>
</dbReference>
<dbReference type="SMART" id="SM00282">
    <property type="entry name" value="LamG"/>
    <property type="match status" value="2"/>
</dbReference>
<evidence type="ECO:0000256" key="6">
    <source>
        <dbReference type="ARBA" id="ARBA00023136"/>
    </source>
</evidence>
<evidence type="ECO:0000313" key="13">
    <source>
        <dbReference type="EMBL" id="KRZ68772.1"/>
    </source>
</evidence>
<reference evidence="13 14" key="1">
    <citation type="submission" date="2015-01" db="EMBL/GenBank/DDBJ databases">
        <title>Evolution of Trichinella species and genotypes.</title>
        <authorList>
            <person name="Korhonen P.K."/>
            <person name="Edoardo P."/>
            <person name="Giuseppe L.R."/>
            <person name="Gasser R.B."/>
        </authorList>
    </citation>
    <scope>NUCLEOTIDE SEQUENCE [LARGE SCALE GENOMIC DNA]</scope>
    <source>
        <strain evidence="13">ISS1980</strain>
    </source>
</reference>
<keyword evidence="14" id="KW-1185">Reference proteome</keyword>
<evidence type="ECO:0000256" key="11">
    <source>
        <dbReference type="SAM" id="Phobius"/>
    </source>
</evidence>
<organism evidence="13 14">
    <name type="scientific">Trichinella papuae</name>
    <dbReference type="NCBI Taxonomy" id="268474"/>
    <lineage>
        <taxon>Eukaryota</taxon>
        <taxon>Metazoa</taxon>
        <taxon>Ecdysozoa</taxon>
        <taxon>Nematoda</taxon>
        <taxon>Enoplea</taxon>
        <taxon>Dorylaimia</taxon>
        <taxon>Trichinellida</taxon>
        <taxon>Trichinellidae</taxon>
        <taxon>Trichinella</taxon>
    </lineage>
</organism>
<keyword evidence="2 11" id="KW-0812">Transmembrane</keyword>
<name>A0A0V1MA81_9BILA</name>
<protein>
    <submittedName>
        <fullName evidence="13">Chondroitin sulfate proteoglycan 4</fullName>
    </submittedName>
</protein>
<dbReference type="InterPro" id="IPR039005">
    <property type="entry name" value="CSPG_rpt"/>
</dbReference>
<evidence type="ECO:0000256" key="7">
    <source>
        <dbReference type="ARBA" id="ARBA00023180"/>
    </source>
</evidence>
<feature type="transmembrane region" description="Helical" evidence="11">
    <location>
        <begin position="2489"/>
        <end position="2511"/>
    </location>
</feature>
<dbReference type="SUPFAM" id="SSF49899">
    <property type="entry name" value="Concanavalin A-like lectins/glucanases"/>
    <property type="match status" value="2"/>
</dbReference>
<dbReference type="GO" id="GO:0016020">
    <property type="term" value="C:membrane"/>
    <property type="evidence" value="ECO:0007669"/>
    <property type="project" value="UniProtKB-SubCell"/>
</dbReference>
<dbReference type="CDD" id="cd00110">
    <property type="entry name" value="LamG"/>
    <property type="match status" value="1"/>
</dbReference>
<dbReference type="GO" id="GO:0009653">
    <property type="term" value="P:anatomical structure morphogenesis"/>
    <property type="evidence" value="ECO:0007669"/>
    <property type="project" value="TreeGrafter"/>
</dbReference>
<evidence type="ECO:0000256" key="8">
    <source>
        <dbReference type="PROSITE-ProRule" id="PRU00122"/>
    </source>
</evidence>
<keyword evidence="3" id="KW-0732">Signal</keyword>
<keyword evidence="6 11" id="KW-0472">Membrane</keyword>
<evidence type="ECO:0000256" key="9">
    <source>
        <dbReference type="PROSITE-ProRule" id="PRU01201"/>
    </source>
</evidence>
<proteinExistence type="predicted"/>
<evidence type="ECO:0000256" key="4">
    <source>
        <dbReference type="ARBA" id="ARBA00022737"/>
    </source>
</evidence>
<dbReference type="STRING" id="268474.A0A0V1MA81"/>
<evidence type="ECO:0000259" key="12">
    <source>
        <dbReference type="PROSITE" id="PS50025"/>
    </source>
</evidence>
<dbReference type="PROSITE" id="PS50025">
    <property type="entry name" value="LAM_G_DOMAIN"/>
    <property type="match status" value="2"/>
</dbReference>
<dbReference type="PANTHER" id="PTHR45739">
    <property type="entry name" value="MATRIX PROTEIN, PUTATIVE-RELATED"/>
    <property type="match status" value="1"/>
</dbReference>
<dbReference type="InterPro" id="IPR001594">
    <property type="entry name" value="Palmitoyltrfase_DHHC"/>
</dbReference>
<evidence type="ECO:0000256" key="3">
    <source>
        <dbReference type="ARBA" id="ARBA00022729"/>
    </source>
</evidence>
<dbReference type="InterPro" id="IPR001791">
    <property type="entry name" value="Laminin_G"/>
</dbReference>
<evidence type="ECO:0000313" key="14">
    <source>
        <dbReference type="Proteomes" id="UP000054843"/>
    </source>
</evidence>
<keyword evidence="7" id="KW-0325">Glycoprotein</keyword>
<comment type="subcellular location">
    <subcellularLocation>
        <location evidence="1">Membrane</location>
        <topology evidence="1">Multi-pass membrane protein</topology>
    </subcellularLocation>
</comment>
<dbReference type="PROSITE" id="PS51854">
    <property type="entry name" value="CSPG"/>
    <property type="match status" value="3"/>
</dbReference>
<dbReference type="Proteomes" id="UP000054843">
    <property type="component" value="Unassembled WGS sequence"/>
</dbReference>
<dbReference type="PANTHER" id="PTHR45739:SF12">
    <property type="entry name" value="CHONDROITIN SULFATE PROTEOGLYCAN 4-LIKE ISOFORM X2"/>
    <property type="match status" value="1"/>
</dbReference>
<dbReference type="Pfam" id="PF16184">
    <property type="entry name" value="Cadherin_3"/>
    <property type="match status" value="7"/>
</dbReference>
<dbReference type="EMBL" id="JYDO01000154">
    <property type="protein sequence ID" value="KRZ68772.1"/>
    <property type="molecule type" value="Genomic_DNA"/>
</dbReference>
<comment type="caution">
    <text evidence="8">Lacks conserved residue(s) required for the propagation of feature annotation.</text>
</comment>
<feature type="domain" description="Laminin G" evidence="12">
    <location>
        <begin position="196"/>
        <end position="377"/>
    </location>
</feature>
<dbReference type="Gene3D" id="2.60.120.200">
    <property type="match status" value="2"/>
</dbReference>
<gene>
    <name evidence="13" type="primary">CSPG4</name>
    <name evidence="13" type="ORF">T10_5389</name>
</gene>
<feature type="transmembrane region" description="Helical" evidence="11">
    <location>
        <begin position="2517"/>
        <end position="2540"/>
    </location>
</feature>
<feature type="repeat" description="CSPG" evidence="9">
    <location>
        <begin position="652"/>
        <end position="748"/>
    </location>
</feature>
<evidence type="ECO:0000256" key="2">
    <source>
        <dbReference type="ARBA" id="ARBA00022692"/>
    </source>
</evidence>
<feature type="transmembrane region" description="Helical" evidence="11">
    <location>
        <begin position="2228"/>
        <end position="2246"/>
    </location>
</feature>
<dbReference type="Pfam" id="PF01529">
    <property type="entry name" value="DHHC"/>
    <property type="match status" value="1"/>
</dbReference>
<keyword evidence="5 11" id="KW-1133">Transmembrane helix</keyword>
<feature type="transmembrane region" description="Helical" evidence="11">
    <location>
        <begin position="2617"/>
        <end position="2643"/>
    </location>
</feature>
<dbReference type="GO" id="GO:0016409">
    <property type="term" value="F:palmitoyltransferase activity"/>
    <property type="evidence" value="ECO:0007669"/>
    <property type="project" value="InterPro"/>
</dbReference>
<dbReference type="PROSITE" id="PS50216">
    <property type="entry name" value="DHHC"/>
    <property type="match status" value="1"/>
</dbReference>
<dbReference type="InterPro" id="IPR051561">
    <property type="entry name" value="FRAS1_ECM"/>
</dbReference>
<sequence length="2778" mass="314082">MASADVFCQMLPRIVNSEGWPAYAKQFRGMLRVSDITSIRITLITFSTNFELMALRHDQDFLAIDFEVSLVKIHRRLRWYNRAELFTASSPLDLSDGHWHTVSVHFLKEGGIALAVDGVDVSVNRYPITTTHVLSWPSSNGLSIGGYAVGSNHFRGCFKNFYVDYSDILQFYSDIFHERRTNSCEHLFETKRMQVSVTFRQNGSAEYFYGEEAVPVPDRPPVRIAFRWRTENPRATVLQHRTEMSNGNIIETTVRLDGGVLTLTHCAPGKQLAYLKSNAQLATGQWNDIQVDIGQTMLRLRVNADSVEKQVNNVEQFWKTASKMMSRIRFGRPVGCVCLDECAAVDGFTGCLEDVQIQNYTVDVYTAPVRNNVAVGCYECLFESSRNVCMALDNSKGTFLPEEEEEEREKQEVEENEAMQSTIYAGEISVEVDEGAEVYLESEKLQLLIRALDTRKNLLFTVHQSPTYGKLYKLYENFRIAVEQFTDADVALQRVLYLHDGSETSIDFCVLEVESLENYRGFTNTPPLLMVNFQIRPINDSPKVELPTNGILQMMQQSCLQLIDRYFFVEDADDPLEQVHIVVKEQTPSLSYIQLADQTDHPVDRFTGQNLRDGLVSVVHVAGQRSNITLRVADSQNSAMTVQLRVQANHVRIRSKSKKPLTVFHGSSAVLNADHLSFVIAAGDDERSAIMYEVLEPPLYGLLELELTERMWVVVDRFNQSNVDENRVRYKHANGGFPTSDQIRLKISGQNPDIASETLLDVKFARKAIKVFSATPFVTFSQRKSTIQRNHLLAWTFPKPTNPDDIRYEITKASVYGFLVKVFEQSDGGKVRRLGVYSNFSQTDIDNGRLHYQLRYNHFSLLHDYFQFTVTALGITTTPSRFSIVYIPENERGMLVNRTLIIKRGMTKVISNSTIYASMNRFYNFLYKVVSGPKFGRLFLTSSPSSSSSSSATVASSAPVAFTNADINGGQLFYEHDGSESTRDQVFLLVSPLLENNVVEDRIKLTVWFRIRILPNSPLPPKRTDDRILYVPINGEKLIDVDDIGFENSAPSTLLEYHFADSHPSGHFFLTSLPNATVNTFSQQQLKNGKVGFRHTGQQSNKMIEIPFYVTDGKHIVHDRLVVQASELFFMLRAVRPLEARFGELVELSVHLFELKSSLNITKKQINLLIAEPLNSGRLLKQSNQMTKTVNRFTYEDIVQGCIFYVHSETSEHSIVNRIRFAVRAGSFQTQFHLQINIIRQSPDYRINIEVVRGGVATLTVDHLDADHSIWTSVSARTVLLVVIVPPIHGSLVLGRYVGSRSSTMLDLINVDRYHCDQATLHDVQNHLLHYVHHYDPNVNKTDGHHNDSVVFSVTSSTLPGRRLRILVNVTFQEAIDIRDGQLTVAEFSRVLVSSQTIRLSTNMVIAESSERLLLTNGPKHGLLVVDEPGKRPSIVSSTIEWDKVRFGRLWYVHDSGDHHQFEDQFQVLATIENGTCRSAPATVYLRILRANLQPPKILLNEPMRWKNKRQNWEILSNQHLKIADEDSPTDQLKIVVTSSQSCYLAFAGHLSDAIHEFTQIDVDEGRVMLVKYDDKFPTDDDENGLFGFTFFVTDGKWNSMPDWFRVVSFDHFSAVHENHRLDVAPGSLSKITNHHLPLLSDDKSSFDYVYSVLDPPAYGELLLENGLTSVFTQSDVENGLLAYNQTVPIRSWSGRDSFTYVLSRTNSFPNYGNVSALFERCRFRIRISHAFLAATMFDSLVPTRPLLVQYGGVCELGSANLDTSTLERRCGCSIKIDWLQLPRHGWLEVRGENVTESGMLPVSSAELQLGLVFYHHSSFSWSDQVVVGIRPKHWSKQSRQDTLVVRLKCIVKGAVDAVHNYENVRDLGTVRLVRGCSRTLTEKDFSAQMEKDSRTRYKVIKHSTNARLICSGVLASRFSWADLQNGSLSLHSTGSLDNDSVLMVAMEEQHLKQMESSIVYRLEVQIEPLTLELAHANVVYYSQTELLVPVNNRSLLAQSNGPPDGIVYEIQMAPQNGSLKWSNGSLCTRFTQQNVDDGLVLYHPTNRDAYRDQLLFKVSDSYNTLDRQVLSFWALPALDQKDVVVTAGQRALITAEHLALHPMLQGKAVAFRVLSRPVYGKLVNAGNAVSDYFDAIDLLERRLEYVSDRPVDRDVLLDHFTFELRAEHLPPARGQVSIVVVHTPSDARLQLSSAVDDSIGAEDFTLSPFVDVGSALWVPNIDPKHDLVGFVLLIVAVASVFVVLIRKIRVYGKKRRFLINTEYQMTMVPLDDEIVEPAATALLAETPLSSDQTLDTRQLETSPINNRTSSSSACGPMKHKISLDLCTSSDTTLAEHGHQNYIPTVTNSEPSGSVELAVKLNKNQYWLLSRKHVVIHALNNTNRKVIPLHIVIDGISTVSVFTRFVGKVSNWSTDGGDTQMNNRSQLCQKATNFCFHRCLGDCLFTAGLTAALFTNPGPELQWTDDVKSMVRLYSRINGWSAPPHPLQILAWFIVAFVSFMIFGVLVPSFQSDKARLSLYIIFSMSITLTIVMKIIVTSLDPSDDLVSKKIRHQPRPRFDRERCKHVIDEHYFCNVCEMFIHPSSKHCRQCNKCVYNFDHHCKWLNNCIGGKNYKCFIAFICTVSFLTICIFALAMVIIILFFTVPKFLNLTDGRFILCGKAISESTWLTLTASIVIISFTIAALSLHLLFFHIKLMNQGLTTYSYVVAQRRNEEASDHENHITPIVECCFLLKRRWNMDNCLPGHSSRKQKVTKVCPILPVQKSVSQNGHTQTDNKA</sequence>
<feature type="region of interest" description="Disordered" evidence="10">
    <location>
        <begin position="2295"/>
        <end position="2316"/>
    </location>
</feature>